<accession>A0A345NSQ4</accession>
<dbReference type="Proteomes" id="UP000253790">
    <property type="component" value="Chromosome"/>
</dbReference>
<dbReference type="Pfam" id="PF11225">
    <property type="entry name" value="DUF3024"/>
    <property type="match status" value="1"/>
</dbReference>
<reference evidence="1 2" key="1">
    <citation type="submission" date="2018-07" db="EMBL/GenBank/DDBJ databases">
        <title>Complete genome sequencing of Ornithinimicrobium sp. AMA3305.</title>
        <authorList>
            <person name="Bae J.-W."/>
        </authorList>
    </citation>
    <scope>NUCLEOTIDE SEQUENCE [LARGE SCALE GENOMIC DNA]</scope>
    <source>
        <strain evidence="1 2">AMA3305</strain>
    </source>
</reference>
<keyword evidence="2" id="KW-1185">Reference proteome</keyword>
<evidence type="ECO:0000313" key="2">
    <source>
        <dbReference type="Proteomes" id="UP000253790"/>
    </source>
</evidence>
<name>A0A345NSQ4_9MICO</name>
<dbReference type="InterPro" id="IPR021388">
    <property type="entry name" value="DUF3024"/>
</dbReference>
<dbReference type="OrthoDB" id="4210561at2"/>
<sequence length="75" mass="9164">MTIVERRAPWREDFGPEWTSLPIARLRYTAKDKAWTLYWRDRNLRFHLYDRVGSARTIESLLDEIDRDPTHIFWG</sequence>
<gene>
    <name evidence="1" type="ORF">DV701_11095</name>
</gene>
<dbReference type="KEGG" id="orn:DV701_11095"/>
<dbReference type="EMBL" id="CP031229">
    <property type="protein sequence ID" value="AXH98062.1"/>
    <property type="molecule type" value="Genomic_DNA"/>
</dbReference>
<protein>
    <submittedName>
        <fullName evidence="1">DUF3024 domain-containing protein</fullName>
    </submittedName>
</protein>
<organism evidence="1 2">
    <name type="scientific">Ornithinimicrobium avium</name>
    <dbReference type="NCBI Taxonomy" id="2283195"/>
    <lineage>
        <taxon>Bacteria</taxon>
        <taxon>Bacillati</taxon>
        <taxon>Actinomycetota</taxon>
        <taxon>Actinomycetes</taxon>
        <taxon>Micrococcales</taxon>
        <taxon>Ornithinimicrobiaceae</taxon>
        <taxon>Ornithinimicrobium</taxon>
    </lineage>
</organism>
<evidence type="ECO:0000313" key="1">
    <source>
        <dbReference type="EMBL" id="AXH98062.1"/>
    </source>
</evidence>
<dbReference type="AlphaFoldDB" id="A0A345NSQ4"/>
<proteinExistence type="predicted"/>